<dbReference type="PIRSF" id="PIRSF000077">
    <property type="entry name" value="Thioredoxin"/>
    <property type="match status" value="1"/>
</dbReference>
<dbReference type="KEGG" id="acae:HYG86_10735"/>
<feature type="active site" description="Nucleophile" evidence="7">
    <location>
        <position position="29"/>
    </location>
</feature>
<dbReference type="InterPro" id="IPR005746">
    <property type="entry name" value="Thioredoxin"/>
</dbReference>
<reference evidence="10 11" key="1">
    <citation type="submission" date="2020-07" db="EMBL/GenBank/DDBJ databases">
        <title>Alkalicella. sp. LB2 genome.</title>
        <authorList>
            <person name="Postec A."/>
            <person name="Quemeneur M."/>
        </authorList>
    </citation>
    <scope>NUCLEOTIDE SEQUENCE [LARGE SCALE GENOMIC DNA]</scope>
    <source>
        <strain evidence="10 11">LB2</strain>
    </source>
</reference>
<evidence type="ECO:0000313" key="10">
    <source>
        <dbReference type="EMBL" id="QNO15204.1"/>
    </source>
</evidence>
<dbReference type="GO" id="GO:0015035">
    <property type="term" value="F:protein-disulfide reductase activity"/>
    <property type="evidence" value="ECO:0007669"/>
    <property type="project" value="InterPro"/>
</dbReference>
<feature type="active site" description="Nucleophile" evidence="7">
    <location>
        <position position="32"/>
    </location>
</feature>
<dbReference type="Pfam" id="PF00085">
    <property type="entry name" value="Thioredoxin"/>
    <property type="match status" value="1"/>
</dbReference>
<sequence>MLELNKVSFQEEVLESKGLVLVDYWSTKCEPCIELMPEIVRLSEKYQEKVKFCKLNILENRRLAIGQKVMGLPTIIMYKDGEKLWSLSSEFTAEDVEKQINNSL</sequence>
<evidence type="ECO:0000256" key="4">
    <source>
        <dbReference type="ARBA" id="ARBA00023157"/>
    </source>
</evidence>
<dbReference type="PROSITE" id="PS51352">
    <property type="entry name" value="THIOREDOXIN_2"/>
    <property type="match status" value="1"/>
</dbReference>
<dbReference type="Gene3D" id="3.40.30.10">
    <property type="entry name" value="Glutaredoxin"/>
    <property type="match status" value="1"/>
</dbReference>
<comment type="similarity">
    <text evidence="1 6">Belongs to the thioredoxin family.</text>
</comment>
<evidence type="ECO:0000256" key="1">
    <source>
        <dbReference type="ARBA" id="ARBA00008987"/>
    </source>
</evidence>
<dbReference type="CDD" id="cd02947">
    <property type="entry name" value="TRX_family"/>
    <property type="match status" value="1"/>
</dbReference>
<keyword evidence="11" id="KW-1185">Reference proteome</keyword>
<evidence type="ECO:0000259" key="9">
    <source>
        <dbReference type="PROSITE" id="PS51352"/>
    </source>
</evidence>
<evidence type="ECO:0000256" key="6">
    <source>
        <dbReference type="PIRNR" id="PIRNR000077"/>
    </source>
</evidence>
<dbReference type="PANTHER" id="PTHR45663">
    <property type="entry name" value="GEO12009P1"/>
    <property type="match status" value="1"/>
</dbReference>
<dbReference type="AlphaFoldDB" id="A0A7G9W942"/>
<keyword evidence="2" id="KW-0813">Transport</keyword>
<feature type="disulfide bond" description="Redox-active" evidence="8">
    <location>
        <begin position="29"/>
        <end position="32"/>
    </location>
</feature>
<dbReference type="InterPro" id="IPR036249">
    <property type="entry name" value="Thioredoxin-like_sf"/>
</dbReference>
<organism evidence="10 11">
    <name type="scientific">Alkalicella caledoniensis</name>
    <dbReference type="NCBI Taxonomy" id="2731377"/>
    <lineage>
        <taxon>Bacteria</taxon>
        <taxon>Bacillati</taxon>
        <taxon>Bacillota</taxon>
        <taxon>Clostridia</taxon>
        <taxon>Eubacteriales</taxon>
        <taxon>Proteinivoracaceae</taxon>
        <taxon>Alkalicella</taxon>
    </lineage>
</organism>
<protein>
    <recommendedName>
        <fullName evidence="6">Thioredoxin</fullName>
    </recommendedName>
</protein>
<evidence type="ECO:0000256" key="2">
    <source>
        <dbReference type="ARBA" id="ARBA00022448"/>
    </source>
</evidence>
<dbReference type="Proteomes" id="UP000516160">
    <property type="component" value="Chromosome"/>
</dbReference>
<gene>
    <name evidence="10" type="ORF">HYG86_10735</name>
</gene>
<dbReference type="NCBIfam" id="NF047697">
    <property type="entry name" value="ThioredTrxAClost"/>
    <property type="match status" value="1"/>
</dbReference>
<name>A0A7G9W942_ALKCA</name>
<dbReference type="EMBL" id="CP058559">
    <property type="protein sequence ID" value="QNO15204.1"/>
    <property type="molecule type" value="Genomic_DNA"/>
</dbReference>
<evidence type="ECO:0000313" key="11">
    <source>
        <dbReference type="Proteomes" id="UP000516160"/>
    </source>
</evidence>
<dbReference type="InterPro" id="IPR013766">
    <property type="entry name" value="Thioredoxin_domain"/>
</dbReference>
<dbReference type="GO" id="GO:0005737">
    <property type="term" value="C:cytoplasm"/>
    <property type="evidence" value="ECO:0007669"/>
    <property type="project" value="TreeGrafter"/>
</dbReference>
<feature type="domain" description="Thioredoxin" evidence="9">
    <location>
        <begin position="1"/>
        <end position="104"/>
    </location>
</feature>
<evidence type="ECO:0000256" key="7">
    <source>
        <dbReference type="PIRSR" id="PIRSR000077-1"/>
    </source>
</evidence>
<keyword evidence="4 8" id="KW-1015">Disulfide bond</keyword>
<evidence type="ECO:0000256" key="3">
    <source>
        <dbReference type="ARBA" id="ARBA00022982"/>
    </source>
</evidence>
<dbReference type="RefSeq" id="WP_213165569.1">
    <property type="nucleotide sequence ID" value="NZ_CP058559.1"/>
</dbReference>
<proteinExistence type="inferred from homology"/>
<feature type="site" description="Contributes to redox potential value" evidence="7">
    <location>
        <position position="30"/>
    </location>
</feature>
<evidence type="ECO:0000256" key="5">
    <source>
        <dbReference type="ARBA" id="ARBA00023284"/>
    </source>
</evidence>
<feature type="site" description="Contributes to redox potential value" evidence="7">
    <location>
        <position position="31"/>
    </location>
</feature>
<feature type="site" description="Deprotonates C-terminal active site Cys" evidence="7">
    <location>
        <position position="23"/>
    </location>
</feature>
<keyword evidence="3" id="KW-0249">Electron transport</keyword>
<accession>A0A7G9W942</accession>
<dbReference type="PANTHER" id="PTHR45663:SF11">
    <property type="entry name" value="GEO12009P1"/>
    <property type="match status" value="1"/>
</dbReference>
<dbReference type="SUPFAM" id="SSF52833">
    <property type="entry name" value="Thioredoxin-like"/>
    <property type="match status" value="1"/>
</dbReference>
<evidence type="ECO:0000256" key="8">
    <source>
        <dbReference type="PIRSR" id="PIRSR000077-4"/>
    </source>
</evidence>
<keyword evidence="5 8" id="KW-0676">Redox-active center</keyword>